<keyword evidence="1 3" id="KW-0853">WD repeat</keyword>
<dbReference type="Proteomes" id="UP001596263">
    <property type="component" value="Unassembled WGS sequence"/>
</dbReference>
<dbReference type="SUPFAM" id="SSF50998">
    <property type="entry name" value="Quinoprotein alcohol dehydrogenase-like"/>
    <property type="match status" value="1"/>
</dbReference>
<dbReference type="EMBL" id="JBHSKM010000024">
    <property type="protein sequence ID" value="MFC5218254.1"/>
    <property type="molecule type" value="Genomic_DNA"/>
</dbReference>
<dbReference type="InterPro" id="IPR019775">
    <property type="entry name" value="WD40_repeat_CS"/>
</dbReference>
<dbReference type="InterPro" id="IPR015943">
    <property type="entry name" value="WD40/YVTN_repeat-like_dom_sf"/>
</dbReference>
<keyword evidence="2" id="KW-0677">Repeat</keyword>
<gene>
    <name evidence="4" type="ORF">ACFPQ9_30890</name>
</gene>
<dbReference type="PROSITE" id="PS50082">
    <property type="entry name" value="WD_REPEATS_2"/>
    <property type="match status" value="1"/>
</dbReference>
<sequence length="73" mass="7779">MSVVGDGGHLLATAGSDRTVRLWDVADRALVKEIPVHHPELAVTWPTQRLIVGLDHGLLALALGDVGRYTVDG</sequence>
<evidence type="ECO:0000313" key="4">
    <source>
        <dbReference type="EMBL" id="MFC5218254.1"/>
    </source>
</evidence>
<proteinExistence type="predicted"/>
<evidence type="ECO:0000256" key="1">
    <source>
        <dbReference type="ARBA" id="ARBA00022574"/>
    </source>
</evidence>
<evidence type="ECO:0000256" key="3">
    <source>
        <dbReference type="PROSITE-ProRule" id="PRU00221"/>
    </source>
</evidence>
<dbReference type="PROSITE" id="PS00678">
    <property type="entry name" value="WD_REPEATS_1"/>
    <property type="match status" value="1"/>
</dbReference>
<keyword evidence="5" id="KW-1185">Reference proteome</keyword>
<organism evidence="4 5">
    <name type="scientific">Streptomyces coerulescens</name>
    <dbReference type="NCBI Taxonomy" id="29304"/>
    <lineage>
        <taxon>Bacteria</taxon>
        <taxon>Bacillati</taxon>
        <taxon>Actinomycetota</taxon>
        <taxon>Actinomycetes</taxon>
        <taxon>Kitasatosporales</taxon>
        <taxon>Streptomycetaceae</taxon>
        <taxon>Streptomyces</taxon>
    </lineage>
</organism>
<feature type="repeat" description="WD" evidence="3">
    <location>
        <begin position="1"/>
        <end position="33"/>
    </location>
</feature>
<dbReference type="Gene3D" id="2.130.10.10">
    <property type="entry name" value="YVTN repeat-like/Quinoprotein amine dehydrogenase"/>
    <property type="match status" value="1"/>
</dbReference>
<protein>
    <submittedName>
        <fullName evidence="4">Uncharacterized protein</fullName>
    </submittedName>
</protein>
<dbReference type="InterPro" id="IPR011047">
    <property type="entry name" value="Quinoprotein_ADH-like_sf"/>
</dbReference>
<reference evidence="5" key="1">
    <citation type="journal article" date="2019" name="Int. J. Syst. Evol. Microbiol.">
        <title>The Global Catalogue of Microorganisms (GCM) 10K type strain sequencing project: providing services to taxonomists for standard genome sequencing and annotation.</title>
        <authorList>
            <consortium name="The Broad Institute Genomics Platform"/>
            <consortium name="The Broad Institute Genome Sequencing Center for Infectious Disease"/>
            <person name="Wu L."/>
            <person name="Ma J."/>
        </authorList>
    </citation>
    <scope>NUCLEOTIDE SEQUENCE [LARGE SCALE GENOMIC DNA]</scope>
    <source>
        <strain evidence="5">KCTC 42586</strain>
    </source>
</reference>
<name>A0ABW0CQU8_STRCD</name>
<accession>A0ABW0CQU8</accession>
<dbReference type="RefSeq" id="WP_380860678.1">
    <property type="nucleotide sequence ID" value="NZ_JBHSKM010000024.1"/>
</dbReference>
<comment type="caution">
    <text evidence="4">The sequence shown here is derived from an EMBL/GenBank/DDBJ whole genome shotgun (WGS) entry which is preliminary data.</text>
</comment>
<evidence type="ECO:0000256" key="2">
    <source>
        <dbReference type="ARBA" id="ARBA00022737"/>
    </source>
</evidence>
<dbReference type="InterPro" id="IPR001680">
    <property type="entry name" value="WD40_rpt"/>
</dbReference>
<evidence type="ECO:0000313" key="5">
    <source>
        <dbReference type="Proteomes" id="UP001596263"/>
    </source>
</evidence>